<dbReference type="GO" id="GO:0030307">
    <property type="term" value="P:positive regulation of cell growth"/>
    <property type="evidence" value="ECO:0007669"/>
    <property type="project" value="TreeGrafter"/>
</dbReference>
<dbReference type="GeneID" id="14913415"/>
<dbReference type="InterPro" id="IPR016024">
    <property type="entry name" value="ARM-type_fold"/>
</dbReference>
<dbReference type="PANTHER" id="PTHR12848:SF16">
    <property type="entry name" value="REGULATORY-ASSOCIATED PROTEIN OF MTOR"/>
    <property type="match status" value="1"/>
</dbReference>
<dbReference type="OMA" id="TEVCTND"/>
<dbReference type="PRINTS" id="PR01547">
    <property type="entry name" value="YEAST176DUF"/>
</dbReference>
<evidence type="ECO:0000256" key="2">
    <source>
        <dbReference type="ARBA" id="ARBA00022574"/>
    </source>
</evidence>
<dbReference type="PANTHER" id="PTHR12848">
    <property type="entry name" value="REGULATORY-ASSOCIATED PROTEIN OF MTOR"/>
    <property type="match status" value="1"/>
</dbReference>
<evidence type="ECO:0000256" key="5">
    <source>
        <dbReference type="SAM" id="MobiDB-lite"/>
    </source>
</evidence>
<dbReference type="InterPro" id="IPR004083">
    <property type="entry name" value="Raptor"/>
</dbReference>
<dbReference type="GO" id="GO:0030674">
    <property type="term" value="F:protein-macromolecule adaptor activity"/>
    <property type="evidence" value="ECO:0007669"/>
    <property type="project" value="TreeGrafter"/>
</dbReference>
<dbReference type="InterPro" id="IPR036322">
    <property type="entry name" value="WD40_repeat_dom_sf"/>
</dbReference>
<dbReference type="STRING" id="1257118.L8GIL5"/>
<evidence type="ECO:0000256" key="4">
    <source>
        <dbReference type="PROSITE-ProRule" id="PRU00221"/>
    </source>
</evidence>
<feature type="region of interest" description="Disordered" evidence="5">
    <location>
        <begin position="789"/>
        <end position="808"/>
    </location>
</feature>
<dbReference type="SUPFAM" id="SSF48371">
    <property type="entry name" value="ARM repeat"/>
    <property type="match status" value="1"/>
</dbReference>
<dbReference type="PROSITE" id="PS50082">
    <property type="entry name" value="WD_REPEATS_2"/>
    <property type="match status" value="1"/>
</dbReference>
<proteinExistence type="inferred from homology"/>
<dbReference type="InterPro" id="IPR001680">
    <property type="entry name" value="WD40_rpt"/>
</dbReference>
<dbReference type="AlphaFoldDB" id="L8GIL5"/>
<evidence type="ECO:0000256" key="1">
    <source>
        <dbReference type="ARBA" id="ARBA00009257"/>
    </source>
</evidence>
<dbReference type="Proteomes" id="UP000011083">
    <property type="component" value="Unassembled WGS sequence"/>
</dbReference>
<protein>
    <submittedName>
        <fullName evidence="7">Regulatory-associated protein of mTOR, putative</fullName>
    </submittedName>
</protein>
<dbReference type="Gene3D" id="1.25.10.10">
    <property type="entry name" value="Leucine-rich Repeat Variant"/>
    <property type="match status" value="1"/>
</dbReference>
<feature type="compositionally biased region" description="Polar residues" evidence="5">
    <location>
        <begin position="797"/>
        <end position="808"/>
    </location>
</feature>
<feature type="region of interest" description="Disordered" evidence="5">
    <location>
        <begin position="684"/>
        <end position="716"/>
    </location>
</feature>
<dbReference type="GO" id="GO:0031931">
    <property type="term" value="C:TORC1 complex"/>
    <property type="evidence" value="ECO:0007669"/>
    <property type="project" value="InterPro"/>
</dbReference>
<feature type="repeat" description="WD" evidence="4">
    <location>
        <begin position="1106"/>
        <end position="1147"/>
    </location>
</feature>
<dbReference type="InterPro" id="IPR011989">
    <property type="entry name" value="ARM-like"/>
</dbReference>
<name>L8GIL5_ACACF</name>
<dbReference type="InterPro" id="IPR029347">
    <property type="entry name" value="Raptor_N"/>
</dbReference>
<dbReference type="SUPFAM" id="SSF50978">
    <property type="entry name" value="WD40 repeat-like"/>
    <property type="match status" value="1"/>
</dbReference>
<dbReference type="Pfam" id="PF00400">
    <property type="entry name" value="WD40"/>
    <property type="match status" value="1"/>
</dbReference>
<keyword evidence="3" id="KW-0677">Repeat</keyword>
<feature type="domain" description="Raptor N-terminal CASPase-like" evidence="6">
    <location>
        <begin position="67"/>
        <end position="207"/>
    </location>
</feature>
<dbReference type="GO" id="GO:0071230">
    <property type="term" value="P:cellular response to amino acid stimulus"/>
    <property type="evidence" value="ECO:0007669"/>
    <property type="project" value="TreeGrafter"/>
</dbReference>
<dbReference type="SMART" id="SM00320">
    <property type="entry name" value="WD40"/>
    <property type="match status" value="7"/>
</dbReference>
<evidence type="ECO:0000313" key="7">
    <source>
        <dbReference type="EMBL" id="ELR12837.1"/>
    </source>
</evidence>
<evidence type="ECO:0000256" key="3">
    <source>
        <dbReference type="ARBA" id="ARBA00022737"/>
    </source>
</evidence>
<reference evidence="7 8" key="1">
    <citation type="journal article" date="2013" name="Genome Biol.">
        <title>Genome of Acanthamoeba castellanii highlights extensive lateral gene transfer and early evolution of tyrosine kinase signaling.</title>
        <authorList>
            <person name="Clarke M."/>
            <person name="Lohan A.J."/>
            <person name="Liu B."/>
            <person name="Lagkouvardos I."/>
            <person name="Roy S."/>
            <person name="Zafar N."/>
            <person name="Bertelli C."/>
            <person name="Schilde C."/>
            <person name="Kianianmomeni A."/>
            <person name="Burglin T.R."/>
            <person name="Frech C."/>
            <person name="Turcotte B."/>
            <person name="Kopec K.O."/>
            <person name="Synnott J.M."/>
            <person name="Choo C."/>
            <person name="Paponov I."/>
            <person name="Finkler A."/>
            <person name="Soon Heng Tan C."/>
            <person name="Hutchins A.P."/>
            <person name="Weinmeier T."/>
            <person name="Rattei T."/>
            <person name="Chu J.S."/>
            <person name="Gimenez G."/>
            <person name="Irimia M."/>
            <person name="Rigden D.J."/>
            <person name="Fitzpatrick D.A."/>
            <person name="Lorenzo-Morales J."/>
            <person name="Bateman A."/>
            <person name="Chiu C.H."/>
            <person name="Tang P."/>
            <person name="Hegemann P."/>
            <person name="Fromm H."/>
            <person name="Raoult D."/>
            <person name="Greub G."/>
            <person name="Miranda-Saavedra D."/>
            <person name="Chen N."/>
            <person name="Nash P."/>
            <person name="Ginger M.L."/>
            <person name="Horn M."/>
            <person name="Schaap P."/>
            <person name="Caler L."/>
            <person name="Loftus B."/>
        </authorList>
    </citation>
    <scope>NUCLEOTIDE SEQUENCE [LARGE SCALE GENOMIC DNA]</scope>
    <source>
        <strain evidence="7 8">Neff</strain>
    </source>
</reference>
<evidence type="ECO:0000259" key="6">
    <source>
        <dbReference type="SMART" id="SM01302"/>
    </source>
</evidence>
<dbReference type="Pfam" id="PF14538">
    <property type="entry name" value="Raptor_N"/>
    <property type="match status" value="1"/>
</dbReference>
<dbReference type="FunFam" id="1.25.10.10:FF:000276">
    <property type="entry name" value="Regulatory-associated protein of mTOR isoform 1"/>
    <property type="match status" value="1"/>
</dbReference>
<organism evidence="7 8">
    <name type="scientific">Acanthamoeba castellanii (strain ATCC 30010 / Neff)</name>
    <dbReference type="NCBI Taxonomy" id="1257118"/>
    <lineage>
        <taxon>Eukaryota</taxon>
        <taxon>Amoebozoa</taxon>
        <taxon>Discosea</taxon>
        <taxon>Longamoebia</taxon>
        <taxon>Centramoebida</taxon>
        <taxon>Acanthamoebidae</taxon>
        <taxon>Acanthamoeba</taxon>
    </lineage>
</organism>
<dbReference type="OrthoDB" id="10262360at2759"/>
<keyword evidence="8" id="KW-1185">Reference proteome</keyword>
<dbReference type="Gene3D" id="2.130.10.10">
    <property type="entry name" value="YVTN repeat-like/Quinoprotein amine dehydrogenase"/>
    <property type="match status" value="2"/>
</dbReference>
<dbReference type="RefSeq" id="XP_004334850.1">
    <property type="nucleotide sequence ID" value="XM_004334802.1"/>
</dbReference>
<dbReference type="GO" id="GO:0009267">
    <property type="term" value="P:cellular response to starvation"/>
    <property type="evidence" value="ECO:0007669"/>
    <property type="project" value="TreeGrafter"/>
</dbReference>
<dbReference type="EMBL" id="KB008103">
    <property type="protein sequence ID" value="ELR12837.1"/>
    <property type="molecule type" value="Genomic_DNA"/>
</dbReference>
<dbReference type="GO" id="GO:0005737">
    <property type="term" value="C:cytoplasm"/>
    <property type="evidence" value="ECO:0007669"/>
    <property type="project" value="TreeGrafter"/>
</dbReference>
<sequence length="1237" mass="137768">MERQTSFQAGEVDGSNEGVSETIRIGAAKKTGGRLGTVYFADSRFRDNANADPAQKHQVAKWRMKQRMKTVSVALVCCLNIGVDPPDVMKPSPYPFSQSSAKALEQIGKNLQQQYERWQSRSLDPTVEEVKKLCVSLRRNAKDERVLFHYNGHGVPKPTSNGEIWVFNKNYTQYIPLSIYELQTWMGSPSIYVFDCSAAGLIIQWFNHFAEQRVKERDQGSSQGVVVKDYILLAACAADQILPMNPQLPADVFTSCLTTPIKMALHWYCQHTMIKDVNTDLIDKLPGRLNDRRTALGELNWIFTAVTDTIAWNVLPKDLFQKLFRQDLLVASLFRNFLLAERIMRSANCTPLSYPALPPTFQHPMWNAWDLAADMCLAQLPDLLADPATEYQHSPFFTEQLTAFEVWLEFGSETKKPPEQLPIVLQVLLSQAHRLRALVLLARFLDLGAWAVNLALSVGIFPYVLKLLQSPAVELRQTLVFIWAKILALDKSCQLDLVKDNGHNYFLNVLASASIPSDQRTMAAFVLAAICENCRPGQSACLNGKLVSICLAQINDPDPLLRRWIALCMAKLWEGFDEAKWAALRDGAHKRLCSLLTDPAPEARAAAVYALGTFMGGASGSEQRKNVELNLAVTLPVVTADGSPMVRKELIVALSRLVFSYEAACKEVALELLQEEAKQAEQLQRDSALKKKGNKKTPLRASVSTEPESPTDEDYMSKQQSSVYGCVWKMILTLAADPFPELASMARHIVSHIHRQLQTDISTAAVPSPRTPVHHLLRRYAESPSQILGRSPMSARRTGQVSMTQSGQTPVVADRALGMRKTLSVEDLASMGPSAASSTEPTASSLPPLSSIELQSQFYDWSCEHFSRPMMKDVDDPSSPTNAVRQWRHRKHHASLAEARTTRDKKVKLDEQIAILDNETEMASLLLFHPLDPLLIATDNKDTVKVWNWVESRAESAFSNGNPPGTRISAMALVNPYDDSMLLTGTNNGVVRVWKNFADRDEGQPQMISSWTALPDMIPRVGPGMVLDWQQQTGMLMTSGDVGIVRVWNMERELAIQDMATGSDCCVTSIVSQTGNAQVLVAGCADGAIRLFDCRVPTRYSPVVVFQEHKDWIVNIGITAHDHQIVSCTLSGEVKFWDARKSISYRTFSTRTGDVTAFAVHPYAPIIASGSQGQKIHVQDFEGLELNQIRYHEGFLGQRIGPVSCLAFHPFRMYLAAGATDSILSIYTHAHNKTYYE</sequence>
<dbReference type="VEuPathDB" id="AmoebaDB:ACA1_093840"/>
<dbReference type="GO" id="GO:0031929">
    <property type="term" value="P:TOR signaling"/>
    <property type="evidence" value="ECO:0007669"/>
    <property type="project" value="InterPro"/>
</dbReference>
<dbReference type="GO" id="GO:0010506">
    <property type="term" value="P:regulation of autophagy"/>
    <property type="evidence" value="ECO:0007669"/>
    <property type="project" value="TreeGrafter"/>
</dbReference>
<dbReference type="SMART" id="SM01302">
    <property type="entry name" value="Raptor_N"/>
    <property type="match status" value="1"/>
</dbReference>
<dbReference type="KEGG" id="acan:ACA1_093840"/>
<evidence type="ECO:0000313" key="8">
    <source>
        <dbReference type="Proteomes" id="UP000011083"/>
    </source>
</evidence>
<accession>L8GIL5</accession>
<comment type="similarity">
    <text evidence="1">Belongs to the WD repeat RAPTOR family.</text>
</comment>
<dbReference type="InterPro" id="IPR015943">
    <property type="entry name" value="WD40/YVTN_repeat-like_dom_sf"/>
</dbReference>
<gene>
    <name evidence="7" type="ORF">ACA1_093840</name>
</gene>
<keyword evidence="2 4" id="KW-0853">WD repeat</keyword>